<dbReference type="Gene3D" id="3.40.630.40">
    <property type="entry name" value="Zn-dependent exopeptidases"/>
    <property type="match status" value="1"/>
</dbReference>
<dbReference type="Proteomes" id="UP000184389">
    <property type="component" value="Unassembled WGS sequence"/>
</dbReference>
<dbReference type="GO" id="GO:0008745">
    <property type="term" value="F:N-acetylmuramoyl-L-alanine amidase activity"/>
    <property type="evidence" value="ECO:0007669"/>
    <property type="project" value="InterPro"/>
</dbReference>
<protein>
    <submittedName>
        <fullName evidence="3">N-acetylmuramoyl-L-alanine amidase</fullName>
    </submittedName>
</protein>
<dbReference type="Pfam" id="PF05036">
    <property type="entry name" value="SPOR"/>
    <property type="match status" value="1"/>
</dbReference>
<dbReference type="PANTHER" id="PTHR30404">
    <property type="entry name" value="N-ACETYLMURAMOYL-L-ALANINE AMIDASE"/>
    <property type="match status" value="1"/>
</dbReference>
<feature type="domain" description="SPOR" evidence="2">
    <location>
        <begin position="184"/>
        <end position="224"/>
    </location>
</feature>
<evidence type="ECO:0000313" key="3">
    <source>
        <dbReference type="EMBL" id="SHI17951.1"/>
    </source>
</evidence>
<dbReference type="Pfam" id="PF01520">
    <property type="entry name" value="Amidase_3"/>
    <property type="match status" value="1"/>
</dbReference>
<dbReference type="OrthoDB" id="1696489at2"/>
<dbReference type="InterPro" id="IPR002508">
    <property type="entry name" value="MurNAc-LAA_cat"/>
</dbReference>
<evidence type="ECO:0000313" key="4">
    <source>
        <dbReference type="Proteomes" id="UP000184389"/>
    </source>
</evidence>
<dbReference type="STRING" id="1123281.SAMN02745180_02629"/>
<dbReference type="AlphaFoldDB" id="A0A1M5Z177"/>
<keyword evidence="1" id="KW-0378">Hydrolase</keyword>
<organism evidence="3 4">
    <name type="scientific">Sporanaerobacter acetigenes DSM 13106</name>
    <dbReference type="NCBI Taxonomy" id="1123281"/>
    <lineage>
        <taxon>Bacteria</taxon>
        <taxon>Bacillati</taxon>
        <taxon>Bacillota</taxon>
        <taxon>Tissierellia</taxon>
        <taxon>Tissierellales</taxon>
        <taxon>Sporanaerobacteraceae</taxon>
        <taxon>Sporanaerobacter</taxon>
    </lineage>
</organism>
<dbReference type="EMBL" id="FQXR01000018">
    <property type="protein sequence ID" value="SHI17951.1"/>
    <property type="molecule type" value="Genomic_DNA"/>
</dbReference>
<dbReference type="SUPFAM" id="SSF110997">
    <property type="entry name" value="Sporulation related repeat"/>
    <property type="match status" value="1"/>
</dbReference>
<dbReference type="PANTHER" id="PTHR30404:SF0">
    <property type="entry name" value="N-ACETYLMURAMOYL-L-ALANINE AMIDASE AMIC"/>
    <property type="match status" value="1"/>
</dbReference>
<dbReference type="PROSITE" id="PS51724">
    <property type="entry name" value="SPOR"/>
    <property type="match status" value="1"/>
</dbReference>
<name>A0A1M5Z177_9FIRM</name>
<sequence>MIRICCDYGHGGSDPGAIYNGRKESQDVLKIGKAVAAELRRHGVIVDETRTKDTAMSLKERSNFENKKKYDYFISFHRNASKPEKAEGVETFTYINQTEKAKSLAEKMQRALVDAGFKDRGVKAANFHVLRKTKAPAVLIEIGFIDNSKDNKLFDSSFKKIVMALSKAILDEVGIEYKEPNMSSASQTLYRVMVGSYSKKENAERQVEKLKALGFDAVIMPYKF</sequence>
<dbReference type="SMART" id="SM00646">
    <property type="entry name" value="Ami_3"/>
    <property type="match status" value="1"/>
</dbReference>
<dbReference type="GO" id="GO:0009253">
    <property type="term" value="P:peptidoglycan catabolic process"/>
    <property type="evidence" value="ECO:0007669"/>
    <property type="project" value="InterPro"/>
</dbReference>
<dbReference type="GO" id="GO:0042834">
    <property type="term" value="F:peptidoglycan binding"/>
    <property type="evidence" value="ECO:0007669"/>
    <property type="project" value="InterPro"/>
</dbReference>
<dbReference type="CDD" id="cd02696">
    <property type="entry name" value="MurNAc-LAA"/>
    <property type="match status" value="1"/>
</dbReference>
<evidence type="ECO:0000259" key="2">
    <source>
        <dbReference type="PROSITE" id="PS51724"/>
    </source>
</evidence>
<evidence type="ECO:0000256" key="1">
    <source>
        <dbReference type="ARBA" id="ARBA00022801"/>
    </source>
</evidence>
<gene>
    <name evidence="3" type="ORF">SAMN02745180_02629</name>
</gene>
<keyword evidence="4" id="KW-1185">Reference proteome</keyword>
<reference evidence="3 4" key="1">
    <citation type="submission" date="2016-11" db="EMBL/GenBank/DDBJ databases">
        <authorList>
            <person name="Jaros S."/>
            <person name="Januszkiewicz K."/>
            <person name="Wedrychowicz H."/>
        </authorList>
    </citation>
    <scope>NUCLEOTIDE SEQUENCE [LARGE SCALE GENOMIC DNA]</scope>
    <source>
        <strain evidence="3 4">DSM 13106</strain>
    </source>
</reference>
<dbReference type="InterPro" id="IPR050695">
    <property type="entry name" value="N-acetylmuramoyl_amidase_3"/>
</dbReference>
<proteinExistence type="predicted"/>
<dbReference type="InterPro" id="IPR036680">
    <property type="entry name" value="SPOR-like_sf"/>
</dbReference>
<dbReference type="InterPro" id="IPR007730">
    <property type="entry name" value="SPOR-like_dom"/>
</dbReference>
<dbReference type="GO" id="GO:0030288">
    <property type="term" value="C:outer membrane-bounded periplasmic space"/>
    <property type="evidence" value="ECO:0007669"/>
    <property type="project" value="TreeGrafter"/>
</dbReference>
<accession>A0A1M5Z177</accession>
<dbReference type="SUPFAM" id="SSF53187">
    <property type="entry name" value="Zn-dependent exopeptidases"/>
    <property type="match status" value="1"/>
</dbReference>